<keyword evidence="1" id="KW-1133">Transmembrane helix</keyword>
<dbReference type="AlphaFoldDB" id="A0A401ZJH0"/>
<reference evidence="3" key="1">
    <citation type="submission" date="2018-12" db="EMBL/GenBank/DDBJ databases">
        <title>Tengunoibacter tsumagoiensis gen. nov., sp. nov., Dictyobacter kobayashii sp. nov., D. alpinus sp. nov., and D. joshuensis sp. nov. and description of Dictyobacteraceae fam. nov. within the order Ktedonobacterales isolated from Tengu-no-mugimeshi.</title>
        <authorList>
            <person name="Wang C.M."/>
            <person name="Zheng Y."/>
            <person name="Sakai Y."/>
            <person name="Toyoda A."/>
            <person name="Minakuchi Y."/>
            <person name="Abe K."/>
            <person name="Yokota A."/>
            <person name="Yabe S."/>
        </authorList>
    </citation>
    <scope>NUCLEOTIDE SEQUENCE [LARGE SCALE GENOMIC DNA]</scope>
    <source>
        <strain evidence="3">S-27</strain>
    </source>
</reference>
<feature type="transmembrane region" description="Helical" evidence="1">
    <location>
        <begin position="7"/>
        <end position="23"/>
    </location>
</feature>
<accession>A0A401ZJH0</accession>
<comment type="caution">
    <text evidence="2">The sequence shown here is derived from an EMBL/GenBank/DDBJ whole genome shotgun (WGS) entry which is preliminary data.</text>
</comment>
<evidence type="ECO:0000313" key="2">
    <source>
        <dbReference type="EMBL" id="GCE06989.1"/>
    </source>
</evidence>
<keyword evidence="1" id="KW-0812">Transmembrane</keyword>
<feature type="transmembrane region" description="Helical" evidence="1">
    <location>
        <begin position="128"/>
        <end position="147"/>
    </location>
</feature>
<keyword evidence="1" id="KW-0472">Membrane</keyword>
<gene>
    <name evidence="2" type="ORF">KDAU_43180</name>
</gene>
<feature type="transmembrane region" description="Helical" evidence="1">
    <location>
        <begin position="98"/>
        <end position="116"/>
    </location>
</feature>
<evidence type="ECO:0000313" key="3">
    <source>
        <dbReference type="Proteomes" id="UP000287224"/>
    </source>
</evidence>
<feature type="transmembrane region" description="Helical" evidence="1">
    <location>
        <begin position="57"/>
        <end position="78"/>
    </location>
</feature>
<protein>
    <recommendedName>
        <fullName evidence="4">Abortive infection protein</fullName>
    </recommendedName>
</protein>
<name>A0A401ZJH0_9CHLR</name>
<feature type="transmembrane region" description="Helical" evidence="1">
    <location>
        <begin position="153"/>
        <end position="174"/>
    </location>
</feature>
<evidence type="ECO:0008006" key="4">
    <source>
        <dbReference type="Google" id="ProtNLM"/>
    </source>
</evidence>
<organism evidence="2 3">
    <name type="scientific">Dictyobacter aurantiacus</name>
    <dbReference type="NCBI Taxonomy" id="1936993"/>
    <lineage>
        <taxon>Bacteria</taxon>
        <taxon>Bacillati</taxon>
        <taxon>Chloroflexota</taxon>
        <taxon>Ktedonobacteria</taxon>
        <taxon>Ktedonobacterales</taxon>
        <taxon>Dictyobacteraceae</taxon>
        <taxon>Dictyobacter</taxon>
    </lineage>
</organism>
<dbReference type="Proteomes" id="UP000287224">
    <property type="component" value="Unassembled WGS sequence"/>
</dbReference>
<evidence type="ECO:0000256" key="1">
    <source>
        <dbReference type="SAM" id="Phobius"/>
    </source>
</evidence>
<sequence>MLNITLLIWPLLALGLFFTLLYIPTSRRFAHYALVYGRRRLLIFLLASILEELIFRWLLFYGAALLIPLVNVISFGLLKWFYSTVLGPLADFLTLHQLHVYLSGTQYSWVVGLALISSNGSFRDGHKYQGRLGWAWAWFCGMVLFLVMFRYGLFAAMFVHCCYNLFIWLLNWLIARLQMTPEEAQTLLQREQAEQQAQLASFSIGSRIVDTM</sequence>
<keyword evidence="3" id="KW-1185">Reference proteome</keyword>
<dbReference type="EMBL" id="BIFQ01000001">
    <property type="protein sequence ID" value="GCE06989.1"/>
    <property type="molecule type" value="Genomic_DNA"/>
</dbReference>
<proteinExistence type="predicted"/>